<evidence type="ECO:0000259" key="4">
    <source>
        <dbReference type="PROSITE" id="PS50222"/>
    </source>
</evidence>
<dbReference type="PANTHER" id="PTHR23048:SF0">
    <property type="entry name" value="CALMODULIN LIKE 3"/>
    <property type="match status" value="1"/>
</dbReference>
<evidence type="ECO:0000313" key="6">
    <source>
        <dbReference type="Proteomes" id="UP000683360"/>
    </source>
</evidence>
<dbReference type="FunFam" id="1.10.238.10:FF:000001">
    <property type="entry name" value="Calmodulin 1"/>
    <property type="match status" value="1"/>
</dbReference>
<gene>
    <name evidence="5" type="ORF">MEDL_32982</name>
</gene>
<evidence type="ECO:0000256" key="1">
    <source>
        <dbReference type="ARBA" id="ARBA00022737"/>
    </source>
</evidence>
<evidence type="ECO:0000256" key="2">
    <source>
        <dbReference type="ARBA" id="ARBA00022837"/>
    </source>
</evidence>
<dbReference type="PROSITE" id="PS50222">
    <property type="entry name" value="EF_HAND_2"/>
    <property type="match status" value="3"/>
</dbReference>
<dbReference type="Gene3D" id="1.10.238.10">
    <property type="entry name" value="EF-hand"/>
    <property type="match status" value="1"/>
</dbReference>
<sequence>MAEDLCKEEIEEIRKTFNLLDKNHDGRLSKTEIIKGIHLLKVNPTEVEADDIMNELDLDGDGLVTWEEYLKALSAQIKKQAYEEQLFMQAFKKFDKDDSGFIDKEELKYILKGKGAIWTDDDLAFRDDLFLEADEDRNGRIEYKEFVKAFCGEEL</sequence>
<organism evidence="5 6">
    <name type="scientific">Mytilus edulis</name>
    <name type="common">Blue mussel</name>
    <dbReference type="NCBI Taxonomy" id="6550"/>
    <lineage>
        <taxon>Eukaryota</taxon>
        <taxon>Metazoa</taxon>
        <taxon>Spiralia</taxon>
        <taxon>Lophotrochozoa</taxon>
        <taxon>Mollusca</taxon>
        <taxon>Bivalvia</taxon>
        <taxon>Autobranchia</taxon>
        <taxon>Pteriomorphia</taxon>
        <taxon>Mytilida</taxon>
        <taxon>Mytiloidea</taxon>
        <taxon>Mytilidae</taxon>
        <taxon>Mytilinae</taxon>
        <taxon>Mytilus</taxon>
    </lineage>
</organism>
<dbReference type="SMART" id="SM00054">
    <property type="entry name" value="EFh"/>
    <property type="match status" value="4"/>
</dbReference>
<dbReference type="OrthoDB" id="26525at2759"/>
<evidence type="ECO:0000256" key="3">
    <source>
        <dbReference type="ARBA" id="ARBA00023179"/>
    </source>
</evidence>
<dbReference type="AlphaFoldDB" id="A0A8S3SMU8"/>
<dbReference type="SUPFAM" id="SSF47473">
    <property type="entry name" value="EF-hand"/>
    <property type="match status" value="1"/>
</dbReference>
<dbReference type="PROSITE" id="PS00018">
    <property type="entry name" value="EF_HAND_1"/>
    <property type="match status" value="4"/>
</dbReference>
<dbReference type="CDD" id="cd00051">
    <property type="entry name" value="EFh"/>
    <property type="match status" value="2"/>
</dbReference>
<dbReference type="Pfam" id="PF13499">
    <property type="entry name" value="EF-hand_7"/>
    <property type="match status" value="2"/>
</dbReference>
<name>A0A8S3SMU8_MYTED</name>
<dbReference type="Proteomes" id="UP000683360">
    <property type="component" value="Unassembled WGS sequence"/>
</dbReference>
<dbReference type="InterPro" id="IPR002048">
    <property type="entry name" value="EF_hand_dom"/>
</dbReference>
<dbReference type="PANTHER" id="PTHR23048">
    <property type="entry name" value="MYOSIN LIGHT CHAIN 1, 3"/>
    <property type="match status" value="1"/>
</dbReference>
<feature type="domain" description="EF-hand" evidence="4">
    <location>
        <begin position="44"/>
        <end position="79"/>
    </location>
</feature>
<dbReference type="PRINTS" id="PR01697">
    <property type="entry name" value="PARVALBUMIN"/>
</dbReference>
<keyword evidence="6" id="KW-1185">Reference proteome</keyword>
<feature type="domain" description="EF-hand" evidence="4">
    <location>
        <begin position="82"/>
        <end position="117"/>
    </location>
</feature>
<keyword evidence="2" id="KW-0106">Calcium</keyword>
<dbReference type="InterPro" id="IPR018247">
    <property type="entry name" value="EF_Hand_1_Ca_BS"/>
</dbReference>
<proteinExistence type="predicted"/>
<evidence type="ECO:0000313" key="5">
    <source>
        <dbReference type="EMBL" id="CAG2219424.1"/>
    </source>
</evidence>
<dbReference type="InterPro" id="IPR011992">
    <property type="entry name" value="EF-hand-dom_pair"/>
</dbReference>
<dbReference type="GO" id="GO:0016460">
    <property type="term" value="C:myosin II complex"/>
    <property type="evidence" value="ECO:0007669"/>
    <property type="project" value="TreeGrafter"/>
</dbReference>
<accession>A0A8S3SMU8</accession>
<dbReference type="EMBL" id="CAJPWZ010001630">
    <property type="protein sequence ID" value="CAG2219424.1"/>
    <property type="molecule type" value="Genomic_DNA"/>
</dbReference>
<keyword evidence="3" id="KW-0514">Muscle protein</keyword>
<reference evidence="5" key="1">
    <citation type="submission" date="2021-03" db="EMBL/GenBank/DDBJ databases">
        <authorList>
            <person name="Bekaert M."/>
        </authorList>
    </citation>
    <scope>NUCLEOTIDE SEQUENCE</scope>
</reference>
<feature type="domain" description="EF-hand" evidence="4">
    <location>
        <begin position="8"/>
        <end position="43"/>
    </location>
</feature>
<dbReference type="InterPro" id="IPR050230">
    <property type="entry name" value="CALM/Myosin/TropC-like"/>
</dbReference>
<protein>
    <submittedName>
        <fullName evidence="5">CALM</fullName>
    </submittedName>
</protein>
<comment type="caution">
    <text evidence="5">The sequence shown here is derived from an EMBL/GenBank/DDBJ whole genome shotgun (WGS) entry which is preliminary data.</text>
</comment>
<keyword evidence="1" id="KW-0677">Repeat</keyword>
<dbReference type="GO" id="GO:0005509">
    <property type="term" value="F:calcium ion binding"/>
    <property type="evidence" value="ECO:0007669"/>
    <property type="project" value="InterPro"/>
</dbReference>